<evidence type="ECO:0000313" key="2">
    <source>
        <dbReference type="EMBL" id="MYL70622.1"/>
    </source>
</evidence>
<dbReference type="RefSeq" id="WP_160912606.1">
    <property type="nucleotide sequence ID" value="NZ_WMFA01000002.1"/>
</dbReference>
<dbReference type="EMBL" id="WMFA01000002">
    <property type="protein sequence ID" value="MYL70622.1"/>
    <property type="molecule type" value="Genomic_DNA"/>
</dbReference>
<keyword evidence="1" id="KW-0812">Transmembrane</keyword>
<feature type="transmembrane region" description="Helical" evidence="1">
    <location>
        <begin position="7"/>
        <end position="27"/>
    </location>
</feature>
<dbReference type="GeneID" id="78006764"/>
<comment type="caution">
    <text evidence="2">The sequence shown here is derived from an EMBL/GenBank/DDBJ whole genome shotgun (WGS) entry which is preliminary data.</text>
</comment>
<dbReference type="Proteomes" id="UP000450457">
    <property type="component" value="Unassembled WGS sequence"/>
</dbReference>
<keyword evidence="1" id="KW-0472">Membrane</keyword>
<feature type="transmembrane region" description="Helical" evidence="1">
    <location>
        <begin position="42"/>
        <end position="62"/>
    </location>
</feature>
<sequence length="138" mass="15109">MIRSLSTSILLVLGFLIAGVAILYQWLITSDIPVSYTAAEALTTHVMFALSTVLFLVASVMFNERKGNFLLGVIFSAIFIANIAIFKHHTGAGYFNHSFAQLQGAGVLYSGIIMVFTLYLAATKIRVKVKPSNRVNSY</sequence>
<reference evidence="2 3" key="1">
    <citation type="submission" date="2019-11" db="EMBL/GenBank/DDBJ databases">
        <title>Genome sequences of 17 halophilic strains isolated from different environments.</title>
        <authorList>
            <person name="Furrow R.E."/>
        </authorList>
    </citation>
    <scope>NUCLEOTIDE SEQUENCE [LARGE SCALE GENOMIC DNA]</scope>
    <source>
        <strain evidence="2 3">SL-4</strain>
    </source>
</reference>
<dbReference type="OrthoDB" id="9918206at2"/>
<keyword evidence="1" id="KW-1133">Transmembrane helix</keyword>
<proteinExistence type="predicted"/>
<organism evidence="2 3">
    <name type="scientific">Halobacillus litoralis</name>
    <dbReference type="NCBI Taxonomy" id="45668"/>
    <lineage>
        <taxon>Bacteria</taxon>
        <taxon>Bacillati</taxon>
        <taxon>Bacillota</taxon>
        <taxon>Bacilli</taxon>
        <taxon>Bacillales</taxon>
        <taxon>Bacillaceae</taxon>
        <taxon>Halobacillus</taxon>
    </lineage>
</organism>
<accession>A0A845F8H0</accession>
<feature type="transmembrane region" description="Helical" evidence="1">
    <location>
        <begin position="69"/>
        <end position="86"/>
    </location>
</feature>
<name>A0A845F8H0_9BACI</name>
<feature type="transmembrane region" description="Helical" evidence="1">
    <location>
        <begin position="106"/>
        <end position="122"/>
    </location>
</feature>
<dbReference type="AlphaFoldDB" id="A0A845F8H0"/>
<evidence type="ECO:0000256" key="1">
    <source>
        <dbReference type="SAM" id="Phobius"/>
    </source>
</evidence>
<gene>
    <name evidence="2" type="ORF">GLW00_07165</name>
</gene>
<evidence type="ECO:0000313" key="3">
    <source>
        <dbReference type="Proteomes" id="UP000450457"/>
    </source>
</evidence>
<protein>
    <submittedName>
        <fullName evidence="2">Uncharacterized protein</fullName>
    </submittedName>
</protein>